<evidence type="ECO:0000259" key="8">
    <source>
        <dbReference type="Pfam" id="PF07980"/>
    </source>
</evidence>
<keyword evidence="3 7" id="KW-0732">Signal</keyword>
<dbReference type="EMBL" id="JAHESE010000015">
    <property type="protein sequence ID" value="MBT1709649.1"/>
    <property type="molecule type" value="Genomic_DNA"/>
</dbReference>
<accession>A0AAP2GQT4</accession>
<evidence type="ECO:0000256" key="4">
    <source>
        <dbReference type="ARBA" id="ARBA00023136"/>
    </source>
</evidence>
<evidence type="ECO:0000256" key="2">
    <source>
        <dbReference type="ARBA" id="ARBA00006275"/>
    </source>
</evidence>
<dbReference type="AlphaFoldDB" id="A0AAP2GQT4"/>
<feature type="domain" description="SusD-like N-terminal" evidence="9">
    <location>
        <begin position="27"/>
        <end position="224"/>
    </location>
</feature>
<keyword evidence="4" id="KW-0472">Membrane</keyword>
<dbReference type="InterPro" id="IPR011990">
    <property type="entry name" value="TPR-like_helical_dom_sf"/>
</dbReference>
<sequence length="570" mass="63582">MKIKKLLYISLAALVWMGIASCSDDILDQKPLDSFSEVDVFVDKALLTDFVNGTYRGIRHPFAEENTFLLLDAMTDNAYSQHGGQQALRNYTQGLMTRDNGESANLGTWNNAYTYIRRVNLFFEKTVNSPVEAAALTQLSGEMQFVRAYLYLELLSWYGGVPIITTTFDLGQADYDVARNSAEEVGAFIVSECDAAVEKLGDVTTTPVGRATKEAALALKARTLLYMASPLYNPNNEQSRWTAARDANRVVMDLPGFPIITEGDQYGEIFNGRSNAEIIFARRFTVNNPHGGGSWGVNLWLYSNGLGGWSNITPTQNLVDSYEMTNGVLPAETGSGYDPQNPYVNRDPRFAESILYNGAVIADPINGGTREMQFWTAPEGSPEGTLQGKDSPQGPSGPNASRTGYNFRKFLDEGKKADAGGADENLSPWIYFRITEFYLNYAEAQIALNNDGEARTAINAVRHRVGMPDVNESGDALLERYRNERRVELALENHRFFDIRRWKIGPDALDKPAMGVKVTKDAGGDITYDYSWVSDATRNWEDKMYFFPIPYSEIQRSHDMLSQNPGYETN</sequence>
<keyword evidence="11" id="KW-1185">Reference proteome</keyword>
<comment type="subcellular location">
    <subcellularLocation>
        <location evidence="1">Cell outer membrane</location>
    </subcellularLocation>
</comment>
<evidence type="ECO:0000259" key="9">
    <source>
        <dbReference type="Pfam" id="PF14322"/>
    </source>
</evidence>
<name>A0AAP2GQT4_9BACT</name>
<dbReference type="CDD" id="cd08977">
    <property type="entry name" value="SusD"/>
    <property type="match status" value="1"/>
</dbReference>
<feature type="compositionally biased region" description="Polar residues" evidence="6">
    <location>
        <begin position="388"/>
        <end position="404"/>
    </location>
</feature>
<organism evidence="10 11">
    <name type="scientific">Dawidia cretensis</name>
    <dbReference type="NCBI Taxonomy" id="2782350"/>
    <lineage>
        <taxon>Bacteria</taxon>
        <taxon>Pseudomonadati</taxon>
        <taxon>Bacteroidota</taxon>
        <taxon>Cytophagia</taxon>
        <taxon>Cytophagales</taxon>
        <taxon>Chryseotaleaceae</taxon>
        <taxon>Dawidia</taxon>
    </lineage>
</organism>
<protein>
    <submittedName>
        <fullName evidence="10">RagB/SusD family nutrient uptake outer membrane protein</fullName>
    </submittedName>
</protein>
<evidence type="ECO:0000256" key="1">
    <source>
        <dbReference type="ARBA" id="ARBA00004442"/>
    </source>
</evidence>
<evidence type="ECO:0000256" key="6">
    <source>
        <dbReference type="SAM" id="MobiDB-lite"/>
    </source>
</evidence>
<evidence type="ECO:0000256" key="3">
    <source>
        <dbReference type="ARBA" id="ARBA00022729"/>
    </source>
</evidence>
<feature type="signal peptide" evidence="7">
    <location>
        <begin position="1"/>
        <end position="22"/>
    </location>
</feature>
<dbReference type="Proteomes" id="UP001319080">
    <property type="component" value="Unassembled WGS sequence"/>
</dbReference>
<comment type="caution">
    <text evidence="10">The sequence shown here is derived from an EMBL/GenBank/DDBJ whole genome shotgun (WGS) entry which is preliminary data.</text>
</comment>
<feature type="domain" description="RagB/SusD" evidence="8">
    <location>
        <begin position="277"/>
        <end position="567"/>
    </location>
</feature>
<dbReference type="Gene3D" id="1.25.40.390">
    <property type="match status" value="1"/>
</dbReference>
<dbReference type="InterPro" id="IPR033985">
    <property type="entry name" value="SusD-like_N"/>
</dbReference>
<dbReference type="RefSeq" id="WP_254085228.1">
    <property type="nucleotide sequence ID" value="NZ_JAHESE010000015.1"/>
</dbReference>
<feature type="chain" id="PRO_5042881939" evidence="7">
    <location>
        <begin position="23"/>
        <end position="570"/>
    </location>
</feature>
<dbReference type="SUPFAM" id="SSF48452">
    <property type="entry name" value="TPR-like"/>
    <property type="match status" value="1"/>
</dbReference>
<evidence type="ECO:0000313" key="11">
    <source>
        <dbReference type="Proteomes" id="UP001319080"/>
    </source>
</evidence>
<keyword evidence="5" id="KW-0998">Cell outer membrane</keyword>
<reference evidence="10 11" key="1">
    <citation type="submission" date="2021-05" db="EMBL/GenBank/DDBJ databases">
        <title>A Polyphasic approach of four new species of the genus Ohtaekwangia: Ohtaekwangia histidinii sp. nov., Ohtaekwangia cretensis sp. nov., Ohtaekwangia indiensis sp. nov., Ohtaekwangia reichenbachii sp. nov. from diverse environment.</title>
        <authorList>
            <person name="Octaviana S."/>
        </authorList>
    </citation>
    <scope>NUCLEOTIDE SEQUENCE [LARGE SCALE GENOMIC DNA]</scope>
    <source>
        <strain evidence="10 11">PWU5</strain>
    </source>
</reference>
<dbReference type="Pfam" id="PF07980">
    <property type="entry name" value="SusD_RagB"/>
    <property type="match status" value="1"/>
</dbReference>
<evidence type="ECO:0000256" key="7">
    <source>
        <dbReference type="SAM" id="SignalP"/>
    </source>
</evidence>
<evidence type="ECO:0000313" key="10">
    <source>
        <dbReference type="EMBL" id="MBT1709649.1"/>
    </source>
</evidence>
<dbReference type="GO" id="GO:0009279">
    <property type="term" value="C:cell outer membrane"/>
    <property type="evidence" value="ECO:0007669"/>
    <property type="project" value="UniProtKB-SubCell"/>
</dbReference>
<proteinExistence type="inferred from homology"/>
<dbReference type="InterPro" id="IPR012944">
    <property type="entry name" value="SusD_RagB_dom"/>
</dbReference>
<dbReference type="Pfam" id="PF14322">
    <property type="entry name" value="SusD-like_3"/>
    <property type="match status" value="1"/>
</dbReference>
<evidence type="ECO:0000256" key="5">
    <source>
        <dbReference type="ARBA" id="ARBA00023237"/>
    </source>
</evidence>
<dbReference type="PROSITE" id="PS51257">
    <property type="entry name" value="PROKAR_LIPOPROTEIN"/>
    <property type="match status" value="1"/>
</dbReference>
<feature type="region of interest" description="Disordered" evidence="6">
    <location>
        <begin position="374"/>
        <end position="405"/>
    </location>
</feature>
<comment type="similarity">
    <text evidence="2">Belongs to the SusD family.</text>
</comment>
<gene>
    <name evidence="10" type="ORF">KK062_15505</name>
</gene>